<gene>
    <name evidence="2" type="ORF">GCM10010191_65990</name>
</gene>
<organism evidence="2 3">
    <name type="scientific">Actinomadura vinacea</name>
    <dbReference type="NCBI Taxonomy" id="115336"/>
    <lineage>
        <taxon>Bacteria</taxon>
        <taxon>Bacillati</taxon>
        <taxon>Actinomycetota</taxon>
        <taxon>Actinomycetes</taxon>
        <taxon>Streptosporangiales</taxon>
        <taxon>Thermomonosporaceae</taxon>
        <taxon>Actinomadura</taxon>
    </lineage>
</organism>
<evidence type="ECO:0000313" key="2">
    <source>
        <dbReference type="EMBL" id="GAA2440779.1"/>
    </source>
</evidence>
<name>A0ABN3JXD7_9ACTN</name>
<feature type="compositionally biased region" description="Basic and acidic residues" evidence="1">
    <location>
        <begin position="23"/>
        <end position="32"/>
    </location>
</feature>
<accession>A0ABN3JXD7</accession>
<dbReference type="EMBL" id="BAAARW010000024">
    <property type="protein sequence ID" value="GAA2440779.1"/>
    <property type="molecule type" value="Genomic_DNA"/>
</dbReference>
<evidence type="ECO:0000256" key="1">
    <source>
        <dbReference type="SAM" id="MobiDB-lite"/>
    </source>
</evidence>
<dbReference type="Proteomes" id="UP001501231">
    <property type="component" value="Unassembled WGS sequence"/>
</dbReference>
<evidence type="ECO:0000313" key="3">
    <source>
        <dbReference type="Proteomes" id="UP001501231"/>
    </source>
</evidence>
<dbReference type="RefSeq" id="WP_344594284.1">
    <property type="nucleotide sequence ID" value="NZ_BAAARW010000024.1"/>
</dbReference>
<proteinExistence type="predicted"/>
<protein>
    <submittedName>
        <fullName evidence="2">Uncharacterized protein</fullName>
    </submittedName>
</protein>
<sequence length="80" mass="8962">MIKSPTTALHQLGFSATAPSQRQSDHPECETAEHVGEFAREFAVQNWVDMDEEKTADWRKTLADLEAAATTFRRTVNLIG</sequence>
<keyword evidence="3" id="KW-1185">Reference proteome</keyword>
<feature type="region of interest" description="Disordered" evidence="1">
    <location>
        <begin position="1"/>
        <end position="32"/>
    </location>
</feature>
<reference evidence="2 3" key="1">
    <citation type="journal article" date="2019" name="Int. J. Syst. Evol. Microbiol.">
        <title>The Global Catalogue of Microorganisms (GCM) 10K type strain sequencing project: providing services to taxonomists for standard genome sequencing and annotation.</title>
        <authorList>
            <consortium name="The Broad Institute Genomics Platform"/>
            <consortium name="The Broad Institute Genome Sequencing Center for Infectious Disease"/>
            <person name="Wu L."/>
            <person name="Ma J."/>
        </authorList>
    </citation>
    <scope>NUCLEOTIDE SEQUENCE [LARGE SCALE GENOMIC DNA]</scope>
    <source>
        <strain evidence="2 3">JCM 3325</strain>
    </source>
</reference>
<comment type="caution">
    <text evidence="2">The sequence shown here is derived from an EMBL/GenBank/DDBJ whole genome shotgun (WGS) entry which is preliminary data.</text>
</comment>